<protein>
    <submittedName>
        <fullName evidence="1">Uncharacterized protein</fullName>
    </submittedName>
</protein>
<proteinExistence type="predicted"/>
<dbReference type="EMBL" id="QTKU01000003">
    <property type="protein sequence ID" value="MBS8261302.1"/>
    <property type="molecule type" value="Genomic_DNA"/>
</dbReference>
<dbReference type="Proteomes" id="UP000705379">
    <property type="component" value="Unassembled WGS sequence"/>
</dbReference>
<evidence type="ECO:0000313" key="2">
    <source>
        <dbReference type="Proteomes" id="UP000705379"/>
    </source>
</evidence>
<comment type="caution">
    <text evidence="1">The sequence shown here is derived from an EMBL/GenBank/DDBJ whole genome shotgun (WGS) entry which is preliminary data.</text>
</comment>
<reference evidence="1" key="2">
    <citation type="journal article" date="2021" name="Microorganisms">
        <title>Bacterial Dimethylsulfoniopropionate Biosynthesis in the East China Sea.</title>
        <authorList>
            <person name="Liu J."/>
            <person name="Zhang Y."/>
            <person name="Liu J."/>
            <person name="Zhong H."/>
            <person name="Williams B.T."/>
            <person name="Zheng Y."/>
            <person name="Curson A.R.J."/>
            <person name="Sun C."/>
            <person name="Sun H."/>
            <person name="Song D."/>
            <person name="Wagner Mackenzie B."/>
            <person name="Bermejo Martinez A."/>
            <person name="Todd J.D."/>
            <person name="Zhang X.H."/>
        </authorList>
    </citation>
    <scope>NUCLEOTIDE SEQUENCE</scope>
    <source>
        <strain evidence="1">AESS21</strain>
    </source>
</reference>
<dbReference type="AlphaFoldDB" id="A0A944CEX4"/>
<gene>
    <name evidence="1" type="ORF">DYI23_13850</name>
</gene>
<reference evidence="1" key="1">
    <citation type="submission" date="2018-08" db="EMBL/GenBank/DDBJ databases">
        <authorList>
            <person name="Jin W."/>
            <person name="Wang H."/>
            <person name="Yang Y."/>
            <person name="Li M."/>
            <person name="Liu J."/>
        </authorList>
    </citation>
    <scope>NUCLEOTIDE SEQUENCE</scope>
    <source>
        <strain evidence="1">AESS21</strain>
    </source>
</reference>
<accession>A0A944CEX4</accession>
<evidence type="ECO:0000313" key="1">
    <source>
        <dbReference type="EMBL" id="MBS8261302.1"/>
    </source>
</evidence>
<name>A0A944CEX4_9HYPH</name>
<organism evidence="1 2">
    <name type="scientific">Roseibium polysiphoniae</name>
    <dbReference type="NCBI Taxonomy" id="2571221"/>
    <lineage>
        <taxon>Bacteria</taxon>
        <taxon>Pseudomonadati</taxon>
        <taxon>Pseudomonadota</taxon>
        <taxon>Alphaproteobacteria</taxon>
        <taxon>Hyphomicrobiales</taxon>
        <taxon>Stappiaceae</taxon>
        <taxon>Roseibium</taxon>
    </lineage>
</organism>
<sequence length="116" mass="14223">MDPYLKKDFAFHIARCEKSEHDKERKNFLYISSASREDIMRPDHLHQRFGISLRLGRCVARHMGPVRHLWLAYRRRRALRRIPDELIDDVIKDPQLRARESERRRARPTVSNWYWR</sequence>